<dbReference type="InterPro" id="IPR000873">
    <property type="entry name" value="AMP-dep_synth/lig_dom"/>
</dbReference>
<organism evidence="9 10">
    <name type="scientific">Streptomyces flaveolus</name>
    <dbReference type="NCBI Taxonomy" id="67297"/>
    <lineage>
        <taxon>Bacteria</taxon>
        <taxon>Bacillati</taxon>
        <taxon>Actinomycetota</taxon>
        <taxon>Actinomycetes</taxon>
        <taxon>Kitasatosporales</taxon>
        <taxon>Streptomycetaceae</taxon>
        <taxon>Streptomyces</taxon>
    </lineage>
</organism>
<dbReference type="EMBL" id="JBFAEG010000073">
    <property type="protein sequence ID" value="MEU5714090.1"/>
    <property type="molecule type" value="Genomic_DNA"/>
</dbReference>
<evidence type="ECO:0000313" key="9">
    <source>
        <dbReference type="EMBL" id="MEU5714090.1"/>
    </source>
</evidence>
<dbReference type="InterPro" id="IPR042099">
    <property type="entry name" value="ANL_N_sf"/>
</dbReference>
<dbReference type="Gene3D" id="3.30.300.30">
    <property type="match status" value="1"/>
</dbReference>
<feature type="compositionally biased region" description="Basic and acidic residues" evidence="5">
    <location>
        <begin position="1"/>
        <end position="14"/>
    </location>
</feature>
<feature type="region of interest" description="Disordered" evidence="5">
    <location>
        <begin position="1"/>
        <end position="30"/>
    </location>
</feature>
<evidence type="ECO:0000256" key="5">
    <source>
        <dbReference type="SAM" id="MobiDB-lite"/>
    </source>
</evidence>
<dbReference type="PANTHER" id="PTHR42921:SF1">
    <property type="entry name" value="ACETOACETYL-COA SYNTHETASE"/>
    <property type="match status" value="1"/>
</dbReference>
<dbReference type="InterPro" id="IPR005914">
    <property type="entry name" value="Acac_CoA_synth"/>
</dbReference>
<keyword evidence="4" id="KW-0067">ATP-binding</keyword>
<proteinExistence type="inferred from homology"/>
<evidence type="ECO:0000259" key="7">
    <source>
        <dbReference type="Pfam" id="PF13193"/>
    </source>
</evidence>
<dbReference type="InterPro" id="IPR032387">
    <property type="entry name" value="ACAS_N"/>
</dbReference>
<dbReference type="NCBIfam" id="TIGR01217">
    <property type="entry name" value="ac_ac_CoA_syn"/>
    <property type="match status" value="1"/>
</dbReference>
<evidence type="ECO:0000259" key="6">
    <source>
        <dbReference type="Pfam" id="PF00501"/>
    </source>
</evidence>
<accession>A0ABV3AQQ9</accession>
<reference evidence="9 10" key="1">
    <citation type="submission" date="2024-06" db="EMBL/GenBank/DDBJ databases">
        <title>The Natural Products Discovery Center: Release of the First 8490 Sequenced Strains for Exploring Actinobacteria Biosynthetic Diversity.</title>
        <authorList>
            <person name="Kalkreuter E."/>
            <person name="Kautsar S.A."/>
            <person name="Yang D."/>
            <person name="Bader C.D."/>
            <person name="Teijaro C.N."/>
            <person name="Fluegel L."/>
            <person name="Davis C.M."/>
            <person name="Simpson J.R."/>
            <person name="Lauterbach L."/>
            <person name="Steele A.D."/>
            <person name="Gui C."/>
            <person name="Meng S."/>
            <person name="Li G."/>
            <person name="Viehrig K."/>
            <person name="Ye F."/>
            <person name="Su P."/>
            <person name="Kiefer A.F."/>
            <person name="Nichols A."/>
            <person name="Cepeda A.J."/>
            <person name="Yan W."/>
            <person name="Fan B."/>
            <person name="Jiang Y."/>
            <person name="Adhikari A."/>
            <person name="Zheng C.-J."/>
            <person name="Schuster L."/>
            <person name="Cowan T.M."/>
            <person name="Smanski M.J."/>
            <person name="Chevrette M.G."/>
            <person name="De Carvalho L.P.S."/>
            <person name="Shen B."/>
        </authorList>
    </citation>
    <scope>NUCLEOTIDE SEQUENCE [LARGE SCALE GENOMIC DNA]</scope>
    <source>
        <strain evidence="9 10">NPDC020594</strain>
    </source>
</reference>
<protein>
    <submittedName>
        <fullName evidence="9">Acetoacetate--CoA ligase</fullName>
        <ecNumber evidence="9">6.2.1.16</ecNumber>
    </submittedName>
</protein>
<dbReference type="EC" id="6.2.1.16" evidence="9"/>
<comment type="similarity">
    <text evidence="1">Belongs to the ATP-dependent AMP-binding enzyme family.</text>
</comment>
<comment type="caution">
    <text evidence="9">The sequence shown here is derived from an EMBL/GenBank/DDBJ whole genome shotgun (WGS) entry which is preliminary data.</text>
</comment>
<sequence length="686" mass="74673">MTGQRELRPPHDPETEVTAPPSPTATERTAIERPVWVPTQRSIDQARITHFARYVAEHYDVQPESYEELWRWSVTDLDAFWTAVADFFDVPWTDRPSRTLVPGRMPGTQWFPGGTTNYVSQVFRHSTGTAVIARNELGESTSLTWPQLRTAVASFAATLRANGVIAGDRVVGYMPDIAEAVIAFLATASIGAIWAGCAQDLAVPSAAERLAQLDPAVLVFATGHHHRGRFVDRTDAARALAARMPALRLQVVVPRGPFQDPVPAGPDGVRQITWSEAVADEAELEVTPVPFDHPLWVLFSSGTTGVPKGIVHGHGGVLLEQLKSAALHTDLRHTDRFFWYTTLNWMMWNARNAGLLTGAAIVCFDGTPTATSLWNVAAAERVTALGVSPSYLELTRNAGVRPAQDFDLSALRFLGSTGSVLSPHTHRWIADELGPDVMVGSTSGGTDVVSAFVGSVPTVPIHAGELSVRCLGVDLQAWTDAGEPVVDGVGDLVVVKPMPSMPVRFWNDPDGERYRAAYFNAFEGVWRHGDWITLTSRGSVIVHGRSDATLNRHGIRMGSSDIYRAVESLGEVEEALVVGVEEPDGGYWMPLFVVLQDNAPLTEELRQRILAVVRDEVSPRHVPDEVIAAPGVPHTRTGKKVEVPIKKILAGLTDGVIADDTLDRPELIDFYRLVGASRRNTPPSGT</sequence>
<dbReference type="SUPFAM" id="SSF56801">
    <property type="entry name" value="Acetyl-CoA synthetase-like"/>
    <property type="match status" value="1"/>
</dbReference>
<dbReference type="Pfam" id="PF13193">
    <property type="entry name" value="AMP-binding_C"/>
    <property type="match status" value="1"/>
</dbReference>
<evidence type="ECO:0000259" key="8">
    <source>
        <dbReference type="Pfam" id="PF16177"/>
    </source>
</evidence>
<evidence type="ECO:0000256" key="3">
    <source>
        <dbReference type="ARBA" id="ARBA00022741"/>
    </source>
</evidence>
<dbReference type="InterPro" id="IPR045851">
    <property type="entry name" value="AMP-bd_C_sf"/>
</dbReference>
<evidence type="ECO:0000313" key="10">
    <source>
        <dbReference type="Proteomes" id="UP001551011"/>
    </source>
</evidence>
<dbReference type="RefSeq" id="WP_078966021.1">
    <property type="nucleotide sequence ID" value="NZ_JBFAEG010000073.1"/>
</dbReference>
<feature type="domain" description="AMP-binding enzyme C-terminal" evidence="7">
    <location>
        <begin position="566"/>
        <end position="639"/>
    </location>
</feature>
<name>A0ABV3AQQ9_9ACTN</name>
<evidence type="ECO:0000256" key="2">
    <source>
        <dbReference type="ARBA" id="ARBA00022598"/>
    </source>
</evidence>
<dbReference type="Gene3D" id="3.40.50.12780">
    <property type="entry name" value="N-terminal domain of ligase-like"/>
    <property type="match status" value="1"/>
</dbReference>
<dbReference type="GO" id="GO:0030729">
    <property type="term" value="F:acetoacetate-CoA ligase activity"/>
    <property type="evidence" value="ECO:0007669"/>
    <property type="project" value="UniProtKB-EC"/>
</dbReference>
<keyword evidence="10" id="KW-1185">Reference proteome</keyword>
<dbReference type="InterPro" id="IPR025110">
    <property type="entry name" value="AMP-bd_C"/>
</dbReference>
<keyword evidence="2 9" id="KW-0436">Ligase</keyword>
<evidence type="ECO:0000256" key="1">
    <source>
        <dbReference type="ARBA" id="ARBA00006432"/>
    </source>
</evidence>
<keyword evidence="3" id="KW-0547">Nucleotide-binding</keyword>
<dbReference type="Pfam" id="PF00501">
    <property type="entry name" value="AMP-binding"/>
    <property type="match status" value="1"/>
</dbReference>
<feature type="domain" description="AMP-dependent synthetase/ligase" evidence="6">
    <location>
        <begin position="125"/>
        <end position="453"/>
    </location>
</feature>
<gene>
    <name evidence="9" type="ORF">AB0H04_46170</name>
</gene>
<dbReference type="PROSITE" id="PS00455">
    <property type="entry name" value="AMP_BINDING"/>
    <property type="match status" value="1"/>
</dbReference>
<dbReference type="NCBIfam" id="NF002937">
    <property type="entry name" value="PRK03584.1"/>
    <property type="match status" value="1"/>
</dbReference>
<dbReference type="PANTHER" id="PTHR42921">
    <property type="entry name" value="ACETOACETYL-COA SYNTHETASE"/>
    <property type="match status" value="1"/>
</dbReference>
<dbReference type="Pfam" id="PF16177">
    <property type="entry name" value="ACAS_N"/>
    <property type="match status" value="1"/>
</dbReference>
<evidence type="ECO:0000256" key="4">
    <source>
        <dbReference type="ARBA" id="ARBA00022840"/>
    </source>
</evidence>
<dbReference type="Proteomes" id="UP001551011">
    <property type="component" value="Unassembled WGS sequence"/>
</dbReference>
<feature type="domain" description="Acetyl-coenzyme A synthetase N-terminal" evidence="8">
    <location>
        <begin position="66"/>
        <end position="119"/>
    </location>
</feature>
<dbReference type="InterPro" id="IPR020845">
    <property type="entry name" value="AMP-binding_CS"/>
</dbReference>